<keyword evidence="1" id="KW-0732">Signal</keyword>
<dbReference type="AlphaFoldDB" id="A0A2M3ZXI9"/>
<dbReference type="EMBL" id="GGFM01012441">
    <property type="protein sequence ID" value="MBW33192.1"/>
    <property type="molecule type" value="Transcribed_RNA"/>
</dbReference>
<proteinExistence type="predicted"/>
<evidence type="ECO:0000256" key="1">
    <source>
        <dbReference type="SAM" id="SignalP"/>
    </source>
</evidence>
<name>A0A2M3ZXI9_9DIPT</name>
<feature type="signal peptide" evidence="1">
    <location>
        <begin position="1"/>
        <end position="28"/>
    </location>
</feature>
<protein>
    <submittedName>
        <fullName evidence="2">Putative secreted peptide</fullName>
    </submittedName>
</protein>
<organism evidence="2">
    <name type="scientific">Anopheles braziliensis</name>
    <dbReference type="NCBI Taxonomy" id="58242"/>
    <lineage>
        <taxon>Eukaryota</taxon>
        <taxon>Metazoa</taxon>
        <taxon>Ecdysozoa</taxon>
        <taxon>Arthropoda</taxon>
        <taxon>Hexapoda</taxon>
        <taxon>Insecta</taxon>
        <taxon>Pterygota</taxon>
        <taxon>Neoptera</taxon>
        <taxon>Endopterygota</taxon>
        <taxon>Diptera</taxon>
        <taxon>Nematocera</taxon>
        <taxon>Culicoidea</taxon>
        <taxon>Culicidae</taxon>
        <taxon>Anophelinae</taxon>
        <taxon>Anopheles</taxon>
    </lineage>
</organism>
<sequence length="80" mass="8673">MVAASGLMGWWGWWLRVYFFIPSPTTRADAIVCWCCSRIRSARSASRSSVQLVASGPARGPALPPIATSIPRLANGDHTE</sequence>
<accession>A0A2M3ZXI9</accession>
<evidence type="ECO:0000313" key="2">
    <source>
        <dbReference type="EMBL" id="MBW33192.1"/>
    </source>
</evidence>
<reference evidence="2" key="1">
    <citation type="submission" date="2018-01" db="EMBL/GenBank/DDBJ databases">
        <title>An insight into the sialome of Amazonian anophelines.</title>
        <authorList>
            <person name="Ribeiro J.M."/>
            <person name="Scarpassa V."/>
            <person name="Calvo E."/>
        </authorList>
    </citation>
    <scope>NUCLEOTIDE SEQUENCE</scope>
    <source>
        <tissue evidence="2">Salivary glands</tissue>
    </source>
</reference>
<feature type="chain" id="PRO_5014888891" evidence="1">
    <location>
        <begin position="29"/>
        <end position="80"/>
    </location>
</feature>